<protein>
    <recommendedName>
        <fullName evidence="3">Retrotransposon gag domain-containing protein</fullName>
    </recommendedName>
</protein>
<dbReference type="Pfam" id="PF14223">
    <property type="entry name" value="Retrotran_gag_2"/>
    <property type="match status" value="1"/>
</dbReference>
<evidence type="ECO:0000313" key="1">
    <source>
        <dbReference type="EMBL" id="KJA26562.1"/>
    </source>
</evidence>
<keyword evidence="2" id="KW-1185">Reference proteome</keyword>
<dbReference type="OrthoDB" id="3269759at2759"/>
<dbReference type="EMBL" id="KN817527">
    <property type="protein sequence ID" value="KJA26562.1"/>
    <property type="molecule type" value="Genomic_DNA"/>
</dbReference>
<gene>
    <name evidence="1" type="ORF">HYPSUDRAFT_125296</name>
</gene>
<name>A0A0D2LG22_HYPSF</name>
<feature type="non-terminal residue" evidence="1">
    <location>
        <position position="102"/>
    </location>
</feature>
<sequence length="102" mass="11370">RLQDERCSEKGDVRAHFAKLRTMREDLAAMGHPPTDDDLYTIVISSLPPSYNSYISSVYATSSVLGTTMSADDLMQTLTDEYERRTLNAKASSSKKEENAAF</sequence>
<feature type="non-terminal residue" evidence="1">
    <location>
        <position position="1"/>
    </location>
</feature>
<dbReference type="STRING" id="945553.A0A0D2LG22"/>
<evidence type="ECO:0008006" key="3">
    <source>
        <dbReference type="Google" id="ProtNLM"/>
    </source>
</evidence>
<dbReference type="Proteomes" id="UP000054270">
    <property type="component" value="Unassembled WGS sequence"/>
</dbReference>
<reference evidence="2" key="1">
    <citation type="submission" date="2014-04" db="EMBL/GenBank/DDBJ databases">
        <title>Evolutionary Origins and Diversification of the Mycorrhizal Mutualists.</title>
        <authorList>
            <consortium name="DOE Joint Genome Institute"/>
            <consortium name="Mycorrhizal Genomics Consortium"/>
            <person name="Kohler A."/>
            <person name="Kuo A."/>
            <person name="Nagy L.G."/>
            <person name="Floudas D."/>
            <person name="Copeland A."/>
            <person name="Barry K.W."/>
            <person name="Cichocki N."/>
            <person name="Veneault-Fourrey C."/>
            <person name="LaButti K."/>
            <person name="Lindquist E.A."/>
            <person name="Lipzen A."/>
            <person name="Lundell T."/>
            <person name="Morin E."/>
            <person name="Murat C."/>
            <person name="Riley R."/>
            <person name="Ohm R."/>
            <person name="Sun H."/>
            <person name="Tunlid A."/>
            <person name="Henrissat B."/>
            <person name="Grigoriev I.V."/>
            <person name="Hibbett D.S."/>
            <person name="Martin F."/>
        </authorList>
    </citation>
    <scope>NUCLEOTIDE SEQUENCE [LARGE SCALE GENOMIC DNA]</scope>
    <source>
        <strain evidence="2">FD-334 SS-4</strain>
    </source>
</reference>
<evidence type="ECO:0000313" key="2">
    <source>
        <dbReference type="Proteomes" id="UP000054270"/>
    </source>
</evidence>
<dbReference type="AlphaFoldDB" id="A0A0D2LG22"/>
<accession>A0A0D2LG22</accession>
<organism evidence="1 2">
    <name type="scientific">Hypholoma sublateritium (strain FD-334 SS-4)</name>
    <dbReference type="NCBI Taxonomy" id="945553"/>
    <lineage>
        <taxon>Eukaryota</taxon>
        <taxon>Fungi</taxon>
        <taxon>Dikarya</taxon>
        <taxon>Basidiomycota</taxon>
        <taxon>Agaricomycotina</taxon>
        <taxon>Agaricomycetes</taxon>
        <taxon>Agaricomycetidae</taxon>
        <taxon>Agaricales</taxon>
        <taxon>Agaricineae</taxon>
        <taxon>Strophariaceae</taxon>
        <taxon>Hypholoma</taxon>
    </lineage>
</organism>
<proteinExistence type="predicted"/>